<proteinExistence type="predicted"/>
<evidence type="ECO:0008006" key="4">
    <source>
        <dbReference type="Google" id="ProtNLM"/>
    </source>
</evidence>
<dbReference type="EMBL" id="GL883078">
    <property type="protein sequence ID" value="EGF91083.1"/>
    <property type="molecule type" value="Genomic_DNA"/>
</dbReference>
<dbReference type="Proteomes" id="UP000006512">
    <property type="component" value="Unassembled WGS sequence"/>
</dbReference>
<evidence type="ECO:0000313" key="2">
    <source>
        <dbReference type="EMBL" id="EGF91083.1"/>
    </source>
</evidence>
<dbReference type="NCBIfam" id="NF033914">
    <property type="entry name" value="antiphage_ZorA_1"/>
    <property type="match status" value="1"/>
</dbReference>
<dbReference type="HOGENOM" id="CLU_414289_0_0_5"/>
<sequence length="662" mass="70281">MTWDKPILDIIFGILGFFFKKEFVAPLILLPVIMGSAVFLWVRASRRLKPFHSAVLLRRQALEQALGDQSDPEAARNAFANAFGEVSQAMNDRAPGAEPLVRAWQEFHKTIVDETKNPILNTARPSAFFVRVIPQPRELIFWSNTFVGIGLILTFIGIVVALHTASEGMVADSTVKQQQAALQGLLNVAAAKFFSSIAGLAASLMLRFAENNMTRRLNTEVNRLCDLLEKGLMYVPAQLLAVQQLDELKRQSTQLEKFNTDLALSIGEQVGQQFQAVMSPMQASLGALHTSIDSMSESLSKSLGDGVGKAIEGAASGQLGELAKTLANLGEQLAGLSEHVQGSGEDAARQIRAAGADFAQAAQDIREAFSGLTSQVGEIGAAITQDADAARKQQADLLQLTMAGFEAANQQTQAAMAGAVQSLQDAGTKVAGDLQAQMGDAMTSAAKEAQALVRAAIEDSSKSFADAGKSISDAVESAALRIAALATAIEKSERHASSTAEAFMNTADGARSAASSMADAAGGFATAATPVANAAKALQEAATRIAAKLDESEKSAVEALKSMQELVDGIEETQASATEAWTSYRSRFDGVDKSLEGVLNEMKEQLSNSMKTFETFSQAFDAEMGKAVSRLGGVLEPLKENSEAIAELADELKKQNRVEAGR</sequence>
<evidence type="ECO:0000313" key="3">
    <source>
        <dbReference type="Proteomes" id="UP000006512"/>
    </source>
</evidence>
<feature type="transmembrane region" description="Helical" evidence="1">
    <location>
        <begin position="23"/>
        <end position="42"/>
    </location>
</feature>
<accession>F4QP25</accession>
<reference evidence="3" key="1">
    <citation type="submission" date="2011-03" db="EMBL/GenBank/DDBJ databases">
        <title>Draft genome sequence of Brevundimonas diminuta.</title>
        <authorList>
            <person name="Brown P.J.B."/>
            <person name="Buechlein A."/>
            <person name="Hemmerich C."/>
            <person name="Brun Y.V."/>
        </authorList>
    </citation>
    <scope>NUCLEOTIDE SEQUENCE [LARGE SCALE GENOMIC DNA]</scope>
    <source>
        <strain evidence="3">C19</strain>
    </source>
</reference>
<keyword evidence="1" id="KW-0472">Membrane</keyword>
<name>F4QP25_9CAUL</name>
<dbReference type="STRING" id="715226.ABI_24960"/>
<keyword evidence="1" id="KW-0812">Transmembrane</keyword>
<gene>
    <name evidence="2" type="ORF">ABI_24960</name>
</gene>
<organism evidence="2 3">
    <name type="scientific">Asticcacaulis biprosthecium C19</name>
    <dbReference type="NCBI Taxonomy" id="715226"/>
    <lineage>
        <taxon>Bacteria</taxon>
        <taxon>Pseudomonadati</taxon>
        <taxon>Pseudomonadota</taxon>
        <taxon>Alphaproteobacteria</taxon>
        <taxon>Caulobacterales</taxon>
        <taxon>Caulobacteraceae</taxon>
        <taxon>Asticcacaulis</taxon>
    </lineage>
</organism>
<feature type="transmembrane region" description="Helical" evidence="1">
    <location>
        <begin position="139"/>
        <end position="165"/>
    </location>
</feature>
<dbReference type="eggNOG" id="COG1511">
    <property type="taxonomic scope" value="Bacteria"/>
</dbReference>
<protein>
    <recommendedName>
        <fullName evidence="4">Methyl-accepting chemotaxis protein</fullName>
    </recommendedName>
</protein>
<keyword evidence="3" id="KW-1185">Reference proteome</keyword>
<dbReference type="Gene3D" id="1.10.287.950">
    <property type="entry name" value="Methyl-accepting chemotaxis protein"/>
    <property type="match status" value="1"/>
</dbReference>
<dbReference type="AlphaFoldDB" id="F4QP25"/>
<keyword evidence="1" id="KW-1133">Transmembrane helix</keyword>
<evidence type="ECO:0000256" key="1">
    <source>
        <dbReference type="SAM" id="Phobius"/>
    </source>
</evidence>